<protein>
    <submittedName>
        <fullName evidence="12">SusC/RagA family TonB-linked outer membrane protein</fullName>
    </submittedName>
</protein>
<keyword evidence="5 10" id="KW-0732">Signal</keyword>
<dbReference type="Gene3D" id="2.60.40.1120">
    <property type="entry name" value="Carboxypeptidase-like, regulatory domain"/>
    <property type="match status" value="1"/>
</dbReference>
<keyword evidence="7 8" id="KW-0998">Cell outer membrane</keyword>
<dbReference type="NCBIfam" id="TIGR04056">
    <property type="entry name" value="OMP_RagA_SusC"/>
    <property type="match status" value="1"/>
</dbReference>
<evidence type="ECO:0000256" key="7">
    <source>
        <dbReference type="ARBA" id="ARBA00023237"/>
    </source>
</evidence>
<keyword evidence="3 8" id="KW-1134">Transmembrane beta strand</keyword>
<keyword evidence="6 8" id="KW-0472">Membrane</keyword>
<name>A0ABX7P3A7_9BACT</name>
<feature type="region of interest" description="Disordered" evidence="9">
    <location>
        <begin position="26"/>
        <end position="67"/>
    </location>
</feature>
<dbReference type="InterPro" id="IPR008969">
    <property type="entry name" value="CarboxyPept-like_regulatory"/>
</dbReference>
<keyword evidence="4 8" id="KW-0812">Transmembrane</keyword>
<evidence type="ECO:0000256" key="10">
    <source>
        <dbReference type="SAM" id="SignalP"/>
    </source>
</evidence>
<dbReference type="InterPro" id="IPR012910">
    <property type="entry name" value="Plug_dom"/>
</dbReference>
<dbReference type="InterPro" id="IPR023996">
    <property type="entry name" value="TonB-dep_OMP_SusC/RagA"/>
</dbReference>
<proteinExistence type="inferred from homology"/>
<evidence type="ECO:0000256" key="6">
    <source>
        <dbReference type="ARBA" id="ARBA00023136"/>
    </source>
</evidence>
<evidence type="ECO:0000256" key="9">
    <source>
        <dbReference type="SAM" id="MobiDB-lite"/>
    </source>
</evidence>
<dbReference type="SUPFAM" id="SSF56935">
    <property type="entry name" value="Porins"/>
    <property type="match status" value="1"/>
</dbReference>
<dbReference type="EMBL" id="CP071090">
    <property type="protein sequence ID" value="QSQ24944.1"/>
    <property type="molecule type" value="Genomic_DNA"/>
</dbReference>
<dbReference type="NCBIfam" id="TIGR04057">
    <property type="entry name" value="SusC_RagA_signa"/>
    <property type="match status" value="1"/>
</dbReference>
<dbReference type="Proteomes" id="UP000662747">
    <property type="component" value="Chromosome"/>
</dbReference>
<evidence type="ECO:0000256" key="3">
    <source>
        <dbReference type="ARBA" id="ARBA00022452"/>
    </source>
</evidence>
<dbReference type="Gene3D" id="2.40.170.20">
    <property type="entry name" value="TonB-dependent receptor, beta-barrel domain"/>
    <property type="match status" value="1"/>
</dbReference>
<accession>A0ABX7P3A7</accession>
<dbReference type="Pfam" id="PF07715">
    <property type="entry name" value="Plug"/>
    <property type="match status" value="1"/>
</dbReference>
<evidence type="ECO:0000256" key="5">
    <source>
        <dbReference type="ARBA" id="ARBA00022729"/>
    </source>
</evidence>
<comment type="similarity">
    <text evidence="8">Belongs to the TonB-dependent receptor family.</text>
</comment>
<organism evidence="12 13">
    <name type="scientific">Pyxidicoccus parkwayensis</name>
    <dbReference type="NCBI Taxonomy" id="2813578"/>
    <lineage>
        <taxon>Bacteria</taxon>
        <taxon>Pseudomonadati</taxon>
        <taxon>Myxococcota</taxon>
        <taxon>Myxococcia</taxon>
        <taxon>Myxococcales</taxon>
        <taxon>Cystobacterineae</taxon>
        <taxon>Myxococcaceae</taxon>
        <taxon>Pyxidicoccus</taxon>
    </lineage>
</organism>
<dbReference type="InterPro" id="IPR023997">
    <property type="entry name" value="TonB-dep_OMP_SusC/RagA_CS"/>
</dbReference>
<keyword evidence="13" id="KW-1185">Reference proteome</keyword>
<evidence type="ECO:0000313" key="13">
    <source>
        <dbReference type="Proteomes" id="UP000662747"/>
    </source>
</evidence>
<comment type="subcellular location">
    <subcellularLocation>
        <location evidence="1 8">Cell outer membrane</location>
        <topology evidence="1 8">Multi-pass membrane protein</topology>
    </subcellularLocation>
</comment>
<dbReference type="PANTHER" id="PTHR30069">
    <property type="entry name" value="TONB-DEPENDENT OUTER MEMBRANE RECEPTOR"/>
    <property type="match status" value="1"/>
</dbReference>
<dbReference type="Gene3D" id="2.170.130.10">
    <property type="entry name" value="TonB-dependent receptor, plug domain"/>
    <property type="match status" value="1"/>
</dbReference>
<evidence type="ECO:0000256" key="8">
    <source>
        <dbReference type="PROSITE-ProRule" id="PRU01360"/>
    </source>
</evidence>
<reference evidence="12 13" key="1">
    <citation type="submission" date="2021-02" db="EMBL/GenBank/DDBJ databases">
        <title>De Novo genome assembly of isolated myxobacteria.</title>
        <authorList>
            <person name="Stevens D.C."/>
        </authorList>
    </citation>
    <scope>NUCLEOTIDE SEQUENCE [LARGE SCALE GENOMIC DNA]</scope>
    <source>
        <strain evidence="13">SCPEA02</strain>
    </source>
</reference>
<dbReference type="InterPro" id="IPR037066">
    <property type="entry name" value="Plug_dom_sf"/>
</dbReference>
<evidence type="ECO:0000313" key="12">
    <source>
        <dbReference type="EMBL" id="QSQ24944.1"/>
    </source>
</evidence>
<evidence type="ECO:0000259" key="11">
    <source>
        <dbReference type="Pfam" id="PF07715"/>
    </source>
</evidence>
<feature type="chain" id="PRO_5047427527" evidence="10">
    <location>
        <begin position="23"/>
        <end position="1022"/>
    </location>
</feature>
<dbReference type="InterPro" id="IPR039426">
    <property type="entry name" value="TonB-dep_rcpt-like"/>
</dbReference>
<dbReference type="PROSITE" id="PS52016">
    <property type="entry name" value="TONB_DEPENDENT_REC_3"/>
    <property type="match status" value="1"/>
</dbReference>
<dbReference type="PANTHER" id="PTHR30069:SF29">
    <property type="entry name" value="HEMOGLOBIN AND HEMOGLOBIN-HAPTOGLOBIN-BINDING PROTEIN 1-RELATED"/>
    <property type="match status" value="1"/>
</dbReference>
<evidence type="ECO:0000256" key="2">
    <source>
        <dbReference type="ARBA" id="ARBA00022448"/>
    </source>
</evidence>
<feature type="domain" description="TonB-dependent receptor plug" evidence="11">
    <location>
        <begin position="165"/>
        <end position="299"/>
    </location>
</feature>
<evidence type="ECO:0000256" key="4">
    <source>
        <dbReference type="ARBA" id="ARBA00022692"/>
    </source>
</evidence>
<keyword evidence="2 8" id="KW-0813">Transport</keyword>
<feature type="signal peptide" evidence="10">
    <location>
        <begin position="1"/>
        <end position="22"/>
    </location>
</feature>
<dbReference type="SUPFAM" id="SSF49464">
    <property type="entry name" value="Carboxypeptidase regulatory domain-like"/>
    <property type="match status" value="1"/>
</dbReference>
<dbReference type="RefSeq" id="WP_206726504.1">
    <property type="nucleotide sequence ID" value="NZ_CP071090.1"/>
</dbReference>
<evidence type="ECO:0000256" key="1">
    <source>
        <dbReference type="ARBA" id="ARBA00004571"/>
    </source>
</evidence>
<dbReference type="InterPro" id="IPR036942">
    <property type="entry name" value="Beta-barrel_TonB_sf"/>
</dbReference>
<sequence>MTLRRALIPGCVIALFSLETLAQEASSTAPAPEPQAPAAQAPATPAPQPAAASPAAPAAQPAAAAPAATRTIKGRVADRLTNEGLPLVRVIIKGTTQGVETELDGTFTLPNVPMGAVTLLFSSQDYGEREVKVGANQREVLNVLLDNVFSEEMVVVGRASEVARKNLANSVASVNAEELNRSPAQTVDQALQGKVAGANIQSNSGAPGGGMQLRLRGVSTINGSTQPLYVIDGVLVSDVAIASGVYNVTDSVTGSNPSPTQDNQVNRIADINPNDIESIEVLKGASAAAIYGSKAANGVVIINTKRGREGAPKVDITQRLGFYSLANKLGTRRFETVDEVIETFGEDAAQYYVPGKTYDQEALLAGRRSLSSETLASISGAAGSTKYFASALVKNDEGIIANTGYEKQSFRLNLGQNVGEAVELNVSTNLIHTLGQRGLTNNDNQTITYYMTMPSSPEFLNLQADGNGVYPKNPFLGNGANPLQTAALVQNDEDVWRFIGAGDATVNLLKTEENHLRILANAGVDRFQQENTLLFPPELNFEPVDDTFPGTSLFGTSQVRNLNGGLNLVHTYRPASKALVSTTSGGVQFEERSINSVYVISENLNAGQSNVDSGTVVGVRQDKQLIRDRGYYVQEEMLMLDERLTLVGAIRGEQSSANGNENKLYFYPKLSTAYRLPSFHPVVNEFKLRAAYGETGNLPRYGMKFNSLPTINNVQGTPGLIGSGIAGDPNIRPERQREIEAGVDALFFGGDLVAELTLYQRTISDLILQRNMPPSTGFTTQIFNGGSLRNRGVEAMLQVTPVRGPLEWTSSATFALNRSKVTDLPVPAFLTGGFGTALGAFRIEQGASATQIVGNVRDANGNLQVKKLGDTEPDFIVGFANTLKYSDFTLSFMFHWQQGSDIINLTRFLYDASGTSVDFETGGRQRLADRRSNAGVYIEDATFVKLREVTLTYNLPKQWVSAIPKVQNARLSLSGRNLLTFTSYSGLDPEVSNFGNQAIARNIDVAPFPPSRSFWTSLDVGF</sequence>
<dbReference type="Pfam" id="PF13715">
    <property type="entry name" value="CarbopepD_reg_2"/>
    <property type="match status" value="1"/>
</dbReference>
<gene>
    <name evidence="12" type="ORF">JY651_08385</name>
</gene>